<dbReference type="Proteomes" id="UP000585609">
    <property type="component" value="Unassembled WGS sequence"/>
</dbReference>
<dbReference type="EMBL" id="BLSD01000051">
    <property type="protein sequence ID" value="GFP39415.1"/>
    <property type="molecule type" value="Genomic_DNA"/>
</dbReference>
<reference evidence="5 6" key="1">
    <citation type="journal article" date="2020" name="Front. Microbiol.">
        <title>Single-cell genomics of novel Actinobacteria with the Wood-Ljungdahl pathway discovered in a serpentinizing system.</title>
        <authorList>
            <person name="Merino N."/>
            <person name="Kawai M."/>
            <person name="Boyd E.S."/>
            <person name="Colman D.R."/>
            <person name="McGlynn S.E."/>
            <person name="Nealson K.H."/>
            <person name="Kurokawa K."/>
            <person name="Hongoh Y."/>
        </authorList>
    </citation>
    <scope>NUCLEOTIDE SEQUENCE [LARGE SCALE GENOMIC DNA]</scope>
    <source>
        <strain evidence="2 6">S09_30</strain>
        <strain evidence="3 7">S34</strain>
        <strain evidence="4 5">S47</strain>
    </source>
</reference>
<evidence type="ECO:0000256" key="1">
    <source>
        <dbReference type="SAM" id="MobiDB-lite"/>
    </source>
</evidence>
<dbReference type="Proteomes" id="UP000569018">
    <property type="component" value="Unassembled WGS sequence"/>
</dbReference>
<evidence type="ECO:0000313" key="5">
    <source>
        <dbReference type="Proteomes" id="UP000569018"/>
    </source>
</evidence>
<accession>A0A6V8PDZ5</accession>
<feature type="region of interest" description="Disordered" evidence="1">
    <location>
        <begin position="1"/>
        <end position="23"/>
    </location>
</feature>
<dbReference type="EMBL" id="BLRW01000134">
    <property type="protein sequence ID" value="GFP23555.1"/>
    <property type="molecule type" value="Genomic_DNA"/>
</dbReference>
<proteinExistence type="predicted"/>
<gene>
    <name evidence="2" type="ORF">HKBW3S09_01020</name>
    <name evidence="3" type="ORF">HKBW3S34_01493</name>
    <name evidence="4" type="ORF">HKBW3S47_01114</name>
</gene>
<dbReference type="EMBL" id="BLRZ01000078">
    <property type="protein sequence ID" value="GFP30573.1"/>
    <property type="molecule type" value="Genomic_DNA"/>
</dbReference>
<dbReference type="Proteomes" id="UP000588083">
    <property type="component" value="Unassembled WGS sequence"/>
</dbReference>
<name>A0A6V8PDZ5_9ACTN</name>
<evidence type="ECO:0000313" key="6">
    <source>
        <dbReference type="Proteomes" id="UP000585609"/>
    </source>
</evidence>
<evidence type="ECO:0000313" key="3">
    <source>
        <dbReference type="EMBL" id="GFP30573.1"/>
    </source>
</evidence>
<keyword evidence="7" id="KW-1185">Reference proteome</keyword>
<sequence length="54" mass="6439">MLTQSQGISFSVPKPYTSRTTPKNMTLRSYELTLKEQFRRKEGEKTKDFEYIFT</sequence>
<organism evidence="3 7">
    <name type="scientific">Candidatus Hakubella thermalkaliphila</name>
    <dbReference type="NCBI Taxonomy" id="2754717"/>
    <lineage>
        <taxon>Bacteria</taxon>
        <taxon>Bacillati</taxon>
        <taxon>Actinomycetota</taxon>
        <taxon>Actinomycetota incertae sedis</taxon>
        <taxon>Candidatus Hakubellales</taxon>
        <taxon>Candidatus Hakubellaceae</taxon>
        <taxon>Candidatus Hakubella</taxon>
    </lineage>
</organism>
<comment type="caution">
    <text evidence="3">The sequence shown here is derived from an EMBL/GenBank/DDBJ whole genome shotgun (WGS) entry which is preliminary data.</text>
</comment>
<dbReference type="AlphaFoldDB" id="A0A6V8PDZ5"/>
<evidence type="ECO:0000313" key="7">
    <source>
        <dbReference type="Proteomes" id="UP000588083"/>
    </source>
</evidence>
<evidence type="ECO:0000313" key="4">
    <source>
        <dbReference type="EMBL" id="GFP39415.1"/>
    </source>
</evidence>
<protein>
    <submittedName>
        <fullName evidence="3">Uncharacterized protein</fullName>
    </submittedName>
</protein>
<evidence type="ECO:0000313" key="2">
    <source>
        <dbReference type="EMBL" id="GFP23555.1"/>
    </source>
</evidence>